<evidence type="ECO:0000313" key="10">
    <source>
        <dbReference type="Proteomes" id="UP001188597"/>
    </source>
</evidence>
<keyword evidence="5" id="KW-0029">Amino-acid transport</keyword>
<evidence type="ECO:0000256" key="1">
    <source>
        <dbReference type="ARBA" id="ARBA00004167"/>
    </source>
</evidence>
<dbReference type="GO" id="GO:0006865">
    <property type="term" value="P:amino acid transport"/>
    <property type="evidence" value="ECO:0007669"/>
    <property type="project" value="UniProtKB-KW"/>
</dbReference>
<feature type="transmembrane region" description="Helical" evidence="8">
    <location>
        <begin position="27"/>
        <end position="48"/>
    </location>
</feature>
<proteinExistence type="inferred from homology"/>
<dbReference type="InterPro" id="IPR040359">
    <property type="entry name" value="GDU"/>
</dbReference>
<keyword evidence="3" id="KW-0813">Transport</keyword>
<dbReference type="GO" id="GO:0016020">
    <property type="term" value="C:membrane"/>
    <property type="evidence" value="ECO:0007669"/>
    <property type="project" value="UniProtKB-SubCell"/>
</dbReference>
<keyword evidence="10" id="KW-1185">Reference proteome</keyword>
<comment type="subcellular location">
    <subcellularLocation>
        <location evidence="1">Membrane</location>
        <topology evidence="1">Single-pass membrane protein</topology>
    </subcellularLocation>
</comment>
<feature type="transmembrane region" description="Helical" evidence="8">
    <location>
        <begin position="165"/>
        <end position="185"/>
    </location>
</feature>
<dbReference type="PANTHER" id="PTHR33228:SF76">
    <property type="entry name" value="PROTEIN GLUTAMINE DUMPER 7"/>
    <property type="match status" value="1"/>
</dbReference>
<evidence type="ECO:0000256" key="8">
    <source>
        <dbReference type="SAM" id="Phobius"/>
    </source>
</evidence>
<protein>
    <submittedName>
        <fullName evidence="9">Uncharacterized protein</fullName>
    </submittedName>
</protein>
<dbReference type="PANTHER" id="PTHR33228">
    <property type="entry name" value="PROTEIN GLUTAMINE DUMPER 4-RELATED"/>
    <property type="match status" value="1"/>
</dbReference>
<dbReference type="AlphaFoldDB" id="A0AA88VJQ6"/>
<evidence type="ECO:0000256" key="2">
    <source>
        <dbReference type="ARBA" id="ARBA00009977"/>
    </source>
</evidence>
<comment type="similarity">
    <text evidence="2">Belongs to the GLUTAMINE DUMPER 1 (TC 9.B.60) family.</text>
</comment>
<dbReference type="EMBL" id="JAVXUP010001577">
    <property type="protein sequence ID" value="KAK3010090.1"/>
    <property type="molecule type" value="Genomic_DNA"/>
</dbReference>
<keyword evidence="4 8" id="KW-0812">Transmembrane</keyword>
<name>A0AA88VJQ6_9ASTE</name>
<evidence type="ECO:0000256" key="4">
    <source>
        <dbReference type="ARBA" id="ARBA00022692"/>
    </source>
</evidence>
<dbReference type="Proteomes" id="UP001188597">
    <property type="component" value="Unassembled WGS sequence"/>
</dbReference>
<keyword evidence="7 8" id="KW-0472">Membrane</keyword>
<evidence type="ECO:0000313" key="9">
    <source>
        <dbReference type="EMBL" id="KAK3010090.1"/>
    </source>
</evidence>
<evidence type="ECO:0000256" key="6">
    <source>
        <dbReference type="ARBA" id="ARBA00022989"/>
    </source>
</evidence>
<gene>
    <name evidence="9" type="ORF">RJ639_012211</name>
</gene>
<evidence type="ECO:0000256" key="5">
    <source>
        <dbReference type="ARBA" id="ARBA00022970"/>
    </source>
</evidence>
<keyword evidence="6 8" id="KW-1133">Transmembrane helix</keyword>
<accession>A0AA88VJQ6</accession>
<evidence type="ECO:0000256" key="3">
    <source>
        <dbReference type="ARBA" id="ARBA00022448"/>
    </source>
</evidence>
<dbReference type="GO" id="GO:0080143">
    <property type="term" value="P:regulation of amino acid export"/>
    <property type="evidence" value="ECO:0007669"/>
    <property type="project" value="InterPro"/>
</dbReference>
<organism evidence="9 10">
    <name type="scientific">Escallonia herrerae</name>
    <dbReference type="NCBI Taxonomy" id="1293975"/>
    <lineage>
        <taxon>Eukaryota</taxon>
        <taxon>Viridiplantae</taxon>
        <taxon>Streptophyta</taxon>
        <taxon>Embryophyta</taxon>
        <taxon>Tracheophyta</taxon>
        <taxon>Spermatophyta</taxon>
        <taxon>Magnoliopsida</taxon>
        <taxon>eudicotyledons</taxon>
        <taxon>Gunneridae</taxon>
        <taxon>Pentapetalae</taxon>
        <taxon>asterids</taxon>
        <taxon>campanulids</taxon>
        <taxon>Escalloniales</taxon>
        <taxon>Escalloniaceae</taxon>
        <taxon>Escallonia</taxon>
    </lineage>
</organism>
<comment type="caution">
    <text evidence="9">The sequence shown here is derived from an EMBL/GenBank/DDBJ whole genome shotgun (WGS) entry which is preliminary data.</text>
</comment>
<sequence>MRPTISTHPSTTTSTAGFRHWNSPVPYLFVGLALMLGLIVVALVILVCSFKKRASSQPGISDIDDQEKRAKAPVEVLELEVEPKIVVIMAGDDKPTCLAMPASAKRHTVEVDSRGVSCKCTIAVVETAERSVRQSLKTEKANRLSPHFTTTTTTGFRHWNSPLPYLFAGLALMLGLITLALLILACSFKKPSSSSPSSSTTDPEEKLAKPPAHVLEMEMEPKIVVIMAGDDNPTYLAKPVSATRYTEQV</sequence>
<reference evidence="9" key="1">
    <citation type="submission" date="2022-12" db="EMBL/GenBank/DDBJ databases">
        <title>Draft genome assemblies for two species of Escallonia (Escalloniales).</title>
        <authorList>
            <person name="Chanderbali A."/>
            <person name="Dervinis C."/>
            <person name="Anghel I."/>
            <person name="Soltis D."/>
            <person name="Soltis P."/>
            <person name="Zapata F."/>
        </authorList>
    </citation>
    <scope>NUCLEOTIDE SEQUENCE</scope>
    <source>
        <strain evidence="9">UCBG64.0493</strain>
        <tissue evidence="9">Leaf</tissue>
    </source>
</reference>
<evidence type="ECO:0000256" key="7">
    <source>
        <dbReference type="ARBA" id="ARBA00023136"/>
    </source>
</evidence>